<dbReference type="GO" id="GO:0045892">
    <property type="term" value="P:negative regulation of DNA-templated transcription"/>
    <property type="evidence" value="ECO:0007669"/>
    <property type="project" value="TreeGrafter"/>
</dbReference>
<dbReference type="InterPro" id="IPR036388">
    <property type="entry name" value="WH-like_DNA-bd_sf"/>
</dbReference>
<feature type="binding site" evidence="7">
    <location>
        <position position="146"/>
    </location>
    <ligand>
        <name>Zn(2+)</name>
        <dbReference type="ChEBI" id="CHEBI:29105"/>
    </ligand>
</feature>
<dbReference type="OrthoDB" id="9801127at2"/>
<dbReference type="InterPro" id="IPR043135">
    <property type="entry name" value="Fur_C"/>
</dbReference>
<dbReference type="InterPro" id="IPR002481">
    <property type="entry name" value="FUR"/>
</dbReference>
<evidence type="ECO:0000256" key="6">
    <source>
        <dbReference type="ARBA" id="ARBA00023163"/>
    </source>
</evidence>
<dbReference type="EMBL" id="CP034759">
    <property type="protein sequence ID" value="QBG35970.1"/>
    <property type="molecule type" value="Genomic_DNA"/>
</dbReference>
<comment type="similarity">
    <text evidence="1 8">Belongs to the Fur family.</text>
</comment>
<dbReference type="PANTHER" id="PTHR33202">
    <property type="entry name" value="ZINC UPTAKE REGULATION PROTEIN"/>
    <property type="match status" value="1"/>
</dbReference>
<comment type="cofactor">
    <cofactor evidence="7">
        <name>Zn(2+)</name>
        <dbReference type="ChEBI" id="CHEBI:29105"/>
    </cofactor>
    <text evidence="7">Binds 1 zinc ion per subunit.</text>
</comment>
<dbReference type="RefSeq" id="WP_130601664.1">
    <property type="nucleotide sequence ID" value="NZ_CP034759.1"/>
</dbReference>
<evidence type="ECO:0000256" key="2">
    <source>
        <dbReference type="ARBA" id="ARBA00022491"/>
    </source>
</evidence>
<keyword evidence="5 8" id="KW-0238">DNA-binding</keyword>
<feature type="binding site" evidence="7">
    <location>
        <position position="103"/>
    </location>
    <ligand>
        <name>Zn(2+)</name>
        <dbReference type="ChEBI" id="CHEBI:29105"/>
    </ligand>
</feature>
<dbReference type="SUPFAM" id="SSF46785">
    <property type="entry name" value="Winged helix' DNA-binding domain"/>
    <property type="match status" value="1"/>
</dbReference>
<dbReference type="AlphaFoldDB" id="A0A4V0ZG40"/>
<organism evidence="9 10">
    <name type="scientific">Litorilituus sediminis</name>
    <dbReference type="NCBI Taxonomy" id="718192"/>
    <lineage>
        <taxon>Bacteria</taxon>
        <taxon>Pseudomonadati</taxon>
        <taxon>Pseudomonadota</taxon>
        <taxon>Gammaproteobacteria</taxon>
        <taxon>Alteromonadales</taxon>
        <taxon>Colwelliaceae</taxon>
        <taxon>Litorilituus</taxon>
    </lineage>
</organism>
<keyword evidence="10" id="KW-1185">Reference proteome</keyword>
<evidence type="ECO:0000256" key="4">
    <source>
        <dbReference type="ARBA" id="ARBA00023015"/>
    </source>
</evidence>
<keyword evidence="8" id="KW-0408">Iron</keyword>
<dbReference type="GO" id="GO:1900376">
    <property type="term" value="P:regulation of secondary metabolite biosynthetic process"/>
    <property type="evidence" value="ECO:0007669"/>
    <property type="project" value="TreeGrafter"/>
</dbReference>
<evidence type="ECO:0000313" key="9">
    <source>
        <dbReference type="EMBL" id="QBG35970.1"/>
    </source>
</evidence>
<dbReference type="Gene3D" id="3.30.1490.190">
    <property type="match status" value="1"/>
</dbReference>
<evidence type="ECO:0000313" key="10">
    <source>
        <dbReference type="Proteomes" id="UP000290244"/>
    </source>
</evidence>
<feature type="binding site" evidence="7">
    <location>
        <position position="143"/>
    </location>
    <ligand>
        <name>Zn(2+)</name>
        <dbReference type="ChEBI" id="CHEBI:29105"/>
    </ligand>
</feature>
<sequence>MTDSSAQQLLAQAQQVCAKKGARFTKVREQVFLLLAKHNGAVGAYDLLDELKALDPSAKPATIYRALDFLSKQGFVHKIESINAFVMCHHFGECNHPVQLLICDDCGQVDEIQSNNFDLALRAMADASGFTISHQIVEAHGSCRSCTAQAN</sequence>
<evidence type="ECO:0000256" key="7">
    <source>
        <dbReference type="PIRSR" id="PIRSR602481-1"/>
    </source>
</evidence>
<dbReference type="GO" id="GO:0003700">
    <property type="term" value="F:DNA-binding transcription factor activity"/>
    <property type="evidence" value="ECO:0007669"/>
    <property type="project" value="UniProtKB-UniRule"/>
</dbReference>
<gene>
    <name evidence="8" type="primary">fur</name>
    <name evidence="9" type="ORF">EMK97_09725</name>
</gene>
<feature type="binding site" evidence="7">
    <location>
        <position position="106"/>
    </location>
    <ligand>
        <name>Zn(2+)</name>
        <dbReference type="ChEBI" id="CHEBI:29105"/>
    </ligand>
</feature>
<dbReference type="CDD" id="cd07153">
    <property type="entry name" value="Fur_like"/>
    <property type="match status" value="1"/>
</dbReference>
<keyword evidence="8" id="KW-0963">Cytoplasm</keyword>
<dbReference type="Pfam" id="PF01475">
    <property type="entry name" value="FUR"/>
    <property type="match status" value="1"/>
</dbReference>
<evidence type="ECO:0000256" key="8">
    <source>
        <dbReference type="RuleBase" id="RU364037"/>
    </source>
</evidence>
<protein>
    <recommendedName>
        <fullName evidence="8">Ferric uptake regulation protein</fullName>
    </recommendedName>
</protein>
<comment type="subunit">
    <text evidence="8">Homodimer.</text>
</comment>
<dbReference type="Gene3D" id="1.10.10.10">
    <property type="entry name" value="Winged helix-like DNA-binding domain superfamily/Winged helix DNA-binding domain"/>
    <property type="match status" value="1"/>
</dbReference>
<evidence type="ECO:0000256" key="3">
    <source>
        <dbReference type="ARBA" id="ARBA00022833"/>
    </source>
</evidence>
<keyword evidence="4 8" id="KW-0805">Transcription regulation</keyword>
<evidence type="ECO:0000256" key="5">
    <source>
        <dbReference type="ARBA" id="ARBA00023125"/>
    </source>
</evidence>
<evidence type="ECO:0000256" key="1">
    <source>
        <dbReference type="ARBA" id="ARBA00007957"/>
    </source>
</evidence>
<dbReference type="Proteomes" id="UP000290244">
    <property type="component" value="Chromosome"/>
</dbReference>
<dbReference type="GO" id="GO:0000976">
    <property type="term" value="F:transcription cis-regulatory region binding"/>
    <property type="evidence" value="ECO:0007669"/>
    <property type="project" value="TreeGrafter"/>
</dbReference>
<dbReference type="InterPro" id="IPR036390">
    <property type="entry name" value="WH_DNA-bd_sf"/>
</dbReference>
<accession>A0A4V0ZG40</accession>
<dbReference type="GO" id="GO:0008270">
    <property type="term" value="F:zinc ion binding"/>
    <property type="evidence" value="ECO:0007669"/>
    <property type="project" value="TreeGrafter"/>
</dbReference>
<proteinExistence type="inferred from homology"/>
<comment type="subcellular location">
    <subcellularLocation>
        <location evidence="8">Cytoplasm</location>
    </subcellularLocation>
</comment>
<dbReference type="PANTHER" id="PTHR33202:SF6">
    <property type="entry name" value="ZINC UPTAKE REGULATION PROTEIN"/>
    <property type="match status" value="1"/>
</dbReference>
<dbReference type="KEGG" id="lsd:EMK97_09725"/>
<keyword evidence="7 8" id="KW-0479">Metal-binding</keyword>
<name>A0A4V0ZG40_9GAMM</name>
<keyword evidence="2 8" id="KW-0678">Repressor</keyword>
<dbReference type="GO" id="GO:0005829">
    <property type="term" value="C:cytosol"/>
    <property type="evidence" value="ECO:0007669"/>
    <property type="project" value="TreeGrafter"/>
</dbReference>
<reference evidence="9 10" key="1">
    <citation type="submission" date="2018-12" db="EMBL/GenBank/DDBJ databases">
        <title>Complete genome of Litorilituus sediminis.</title>
        <authorList>
            <person name="Liu A."/>
            <person name="Rong J."/>
        </authorList>
    </citation>
    <scope>NUCLEOTIDE SEQUENCE [LARGE SCALE GENOMIC DNA]</scope>
    <source>
        <strain evidence="9 10">JCM 17549</strain>
    </source>
</reference>
<keyword evidence="3 7" id="KW-0862">Zinc</keyword>
<keyword evidence="6 8" id="KW-0804">Transcription</keyword>
<dbReference type="NCBIfam" id="NF008646">
    <property type="entry name" value="PRK11639.1"/>
    <property type="match status" value="1"/>
</dbReference>